<name>A0A2S9EJ71_9PSED</name>
<accession>A0A2S9EJ71</accession>
<proteinExistence type="predicted"/>
<protein>
    <submittedName>
        <fullName evidence="1">Uncharacterized protein</fullName>
    </submittedName>
</protein>
<keyword evidence="2" id="KW-1185">Reference proteome</keyword>
<dbReference type="EMBL" id="PCQL01000019">
    <property type="protein sequence ID" value="PRC15359.1"/>
    <property type="molecule type" value="Genomic_DNA"/>
</dbReference>
<dbReference type="AlphaFoldDB" id="A0A2S9EJ71"/>
<reference evidence="1 2" key="1">
    <citation type="submission" date="2017-09" db="EMBL/GenBank/DDBJ databases">
        <title>Genomic, metabolic, and phenotypic characteristics of bacterial isolates from the natural microbiome of the model nematode Caenorhabditis elegans.</title>
        <authorList>
            <person name="Zimmermann J."/>
            <person name="Obeng N."/>
            <person name="Yang W."/>
            <person name="Obeng O."/>
            <person name="Kissoyan K."/>
            <person name="Pees B."/>
            <person name="Dirksen P."/>
            <person name="Hoppner M."/>
            <person name="Franke A."/>
            <person name="Rosenstiel P."/>
            <person name="Leippe M."/>
            <person name="Dierking K."/>
            <person name="Kaleta C."/>
            <person name="Schulenburg H."/>
        </authorList>
    </citation>
    <scope>NUCLEOTIDE SEQUENCE [LARGE SCALE GENOMIC DNA]</scope>
    <source>
        <strain evidence="1 2">MYb117</strain>
    </source>
</reference>
<comment type="caution">
    <text evidence="1">The sequence shown here is derived from an EMBL/GenBank/DDBJ whole genome shotgun (WGS) entry which is preliminary data.</text>
</comment>
<gene>
    <name evidence="1" type="ORF">CQZ99_17765</name>
</gene>
<evidence type="ECO:0000313" key="1">
    <source>
        <dbReference type="EMBL" id="PRC15359.1"/>
    </source>
</evidence>
<dbReference type="Proteomes" id="UP000238045">
    <property type="component" value="Unassembled WGS sequence"/>
</dbReference>
<organism evidence="1 2">
    <name type="scientific">Pseudomonas poae</name>
    <dbReference type="NCBI Taxonomy" id="200451"/>
    <lineage>
        <taxon>Bacteria</taxon>
        <taxon>Pseudomonadati</taxon>
        <taxon>Pseudomonadota</taxon>
        <taxon>Gammaproteobacteria</taxon>
        <taxon>Pseudomonadales</taxon>
        <taxon>Pseudomonadaceae</taxon>
        <taxon>Pseudomonas</taxon>
    </lineage>
</organism>
<sequence>MEYRFPFQALRKSHSNEWLFFAWDFWSRRCGVFFRIADAEVGNLKSQRQNAAMASPLHLVGVIVVVCLCLPQGNEAGKGAG</sequence>
<evidence type="ECO:0000313" key="2">
    <source>
        <dbReference type="Proteomes" id="UP000238045"/>
    </source>
</evidence>